<evidence type="ECO:0008006" key="3">
    <source>
        <dbReference type="Google" id="ProtNLM"/>
    </source>
</evidence>
<protein>
    <recommendedName>
        <fullName evidence="3">WXG100 family type VII secretion target</fullName>
    </recommendedName>
</protein>
<dbReference type="SUPFAM" id="SSF140453">
    <property type="entry name" value="EsxAB dimer-like"/>
    <property type="match status" value="1"/>
</dbReference>
<reference evidence="1 2" key="1">
    <citation type="submission" date="2016-06" db="EMBL/GenBank/DDBJ databases">
        <authorList>
            <person name="Kjaerup R.B."/>
            <person name="Dalgaard T.S."/>
            <person name="Juul-Madsen H.R."/>
        </authorList>
    </citation>
    <scope>NUCLEOTIDE SEQUENCE [LARGE SCALE GENOMIC DNA]</scope>
    <source>
        <strain evidence="1 2">1199456.5</strain>
    </source>
</reference>
<dbReference type="EMBL" id="LZSF01000028">
    <property type="protein sequence ID" value="OBA91570.1"/>
    <property type="molecule type" value="Genomic_DNA"/>
</dbReference>
<dbReference type="RefSeq" id="WP_064857526.1">
    <property type="nucleotide sequence ID" value="NZ_LZSF01000028.1"/>
</dbReference>
<evidence type="ECO:0000313" key="2">
    <source>
        <dbReference type="Proteomes" id="UP000093962"/>
    </source>
</evidence>
<dbReference type="OrthoDB" id="4635415at2"/>
<accession>A0A1A0N1N4</accession>
<dbReference type="Pfam" id="PF06013">
    <property type="entry name" value="WXG100"/>
    <property type="match status" value="1"/>
</dbReference>
<proteinExistence type="predicted"/>
<name>A0A1A0N1N4_MYCMU</name>
<evidence type="ECO:0000313" key="1">
    <source>
        <dbReference type="EMBL" id="OBA91570.1"/>
    </source>
</evidence>
<dbReference type="AlphaFoldDB" id="A0A1A0N1N4"/>
<dbReference type="InterPro" id="IPR036689">
    <property type="entry name" value="ESAT-6-like_sf"/>
</dbReference>
<gene>
    <name evidence="1" type="ORF">A5642_10065</name>
</gene>
<dbReference type="InterPro" id="IPR010310">
    <property type="entry name" value="T7SS_ESAT-6-like"/>
</dbReference>
<comment type="caution">
    <text evidence="1">The sequence shown here is derived from an EMBL/GenBank/DDBJ whole genome shotgun (WGS) entry which is preliminary data.</text>
</comment>
<dbReference type="Proteomes" id="UP000093962">
    <property type="component" value="Unassembled WGS sequence"/>
</dbReference>
<organism evidence="1 2">
    <name type="scientific">Mycolicibacterium mucogenicum</name>
    <name type="common">Mycobacterium mucogenicum</name>
    <dbReference type="NCBI Taxonomy" id="56689"/>
    <lineage>
        <taxon>Bacteria</taxon>
        <taxon>Bacillati</taxon>
        <taxon>Actinomycetota</taxon>
        <taxon>Actinomycetes</taxon>
        <taxon>Mycobacteriales</taxon>
        <taxon>Mycobacteriaceae</taxon>
        <taxon>Mycolicibacterium</taxon>
    </lineage>
</organism>
<dbReference type="Gene3D" id="1.10.287.1060">
    <property type="entry name" value="ESAT-6-like"/>
    <property type="match status" value="1"/>
</dbReference>
<sequence length="101" mass="10847">MVDVVKVDTQMLRHQVAKLEETIGHLESHEKTVGHTIDSFGEALKGDTGKAVAEALTSYQKAMAALRTEQHGITEKLQSAVVAYDSTDTNAAAGLTQAMHL</sequence>